<keyword evidence="10 13" id="KW-0496">Mitochondrion</keyword>
<evidence type="ECO:0000256" key="12">
    <source>
        <dbReference type="RuleBase" id="RU000471"/>
    </source>
</evidence>
<evidence type="ECO:0000256" key="13">
    <source>
        <dbReference type="RuleBase" id="RU000473"/>
    </source>
</evidence>
<dbReference type="Pfam" id="PF00146">
    <property type="entry name" value="NADHdh"/>
    <property type="match status" value="1"/>
</dbReference>
<evidence type="ECO:0000256" key="10">
    <source>
        <dbReference type="ARBA" id="ARBA00023128"/>
    </source>
</evidence>
<comment type="similarity">
    <text evidence="3 12">Belongs to the complex I subunit 1 family.</text>
</comment>
<dbReference type="GO" id="GO:0008137">
    <property type="term" value="F:NADH dehydrogenase (ubiquinone) activity"/>
    <property type="evidence" value="ECO:0007669"/>
    <property type="project" value="UniProtKB-EC"/>
</dbReference>
<name>Q85TH3_9HYME</name>
<proteinExistence type="inferred from homology"/>
<evidence type="ECO:0000256" key="6">
    <source>
        <dbReference type="ARBA" id="ARBA00022692"/>
    </source>
</evidence>
<dbReference type="GO" id="GO:0005743">
    <property type="term" value="C:mitochondrial inner membrane"/>
    <property type="evidence" value="ECO:0007669"/>
    <property type="project" value="UniProtKB-SubCell"/>
</dbReference>
<dbReference type="EMBL" id="AF466146">
    <property type="protein sequence ID" value="AAO18423.2"/>
    <property type="molecule type" value="Genomic_DNA"/>
</dbReference>
<evidence type="ECO:0000256" key="8">
    <source>
        <dbReference type="ARBA" id="ARBA00022989"/>
    </source>
</evidence>
<feature type="transmembrane region" description="Helical" evidence="14">
    <location>
        <begin position="133"/>
        <end position="155"/>
    </location>
</feature>
<keyword evidence="9 13" id="KW-0830">Ubiquinone</keyword>
<evidence type="ECO:0000313" key="15">
    <source>
        <dbReference type="EMBL" id="AAO18423.2"/>
    </source>
</evidence>
<dbReference type="InterPro" id="IPR018086">
    <property type="entry name" value="NADH_UbQ_OxRdtase_su1_CS"/>
</dbReference>
<sequence length="307" mass="37840">MFIFSYVLLMIMVMLSVAFLTLFERKILSYMQCRKGPNKLLFKGLFQPFSDMLKLIFKEMFYLSLNKMFYLGPMFMFYISCLLWLVYPWIYMNNNMMYMMVYMLFIMSLNVYPILIISWISMNNYSMMGLMRLISQMISFEVLIFLIFFMFLMIIEDFKFIKLFIYQMDSFFIIMYFPLYFMLLISLLIDLNRVPFDLIEGESELVSGFNLEYYSSLFIYIFLSEYMNLLFMSMILTIFFFGFYYWTIMFNLFYLMNLFLMVMIRGVLARIRYDCLMYMCWMEMLVLMLFYLIYFYLIKEFIMLLNF</sequence>
<gene>
    <name evidence="15" type="primary">ND1</name>
</gene>
<evidence type="ECO:0000256" key="14">
    <source>
        <dbReference type="SAM" id="Phobius"/>
    </source>
</evidence>
<keyword evidence="8 14" id="KW-1133">Transmembrane helix</keyword>
<keyword evidence="7" id="KW-0999">Mitochondrion inner membrane</keyword>
<evidence type="ECO:0000256" key="5">
    <source>
        <dbReference type="ARBA" id="ARBA00022448"/>
    </source>
</evidence>
<protein>
    <recommendedName>
        <fullName evidence="4 13">NADH-ubiquinone oxidoreductase chain 1</fullName>
        <ecNumber evidence="13">7.1.1.2</ecNumber>
    </recommendedName>
</protein>
<feature type="transmembrane region" description="Helical" evidence="14">
    <location>
        <begin position="252"/>
        <end position="268"/>
    </location>
</feature>
<keyword evidence="12" id="KW-0520">NAD</keyword>
<feature type="transmembrane region" description="Helical" evidence="14">
    <location>
        <begin position="170"/>
        <end position="189"/>
    </location>
</feature>
<evidence type="ECO:0000256" key="1">
    <source>
        <dbReference type="ARBA" id="ARBA00003257"/>
    </source>
</evidence>
<dbReference type="PANTHER" id="PTHR11432:SF3">
    <property type="entry name" value="NADH-UBIQUINONE OXIDOREDUCTASE CHAIN 1"/>
    <property type="match status" value="1"/>
</dbReference>
<comment type="function">
    <text evidence="1">Core subunit of the mitochondrial membrane respiratory chain NADH dehydrogenase (Complex I) that is believed to belong to the minimal assembly required for catalysis. Complex I functions in the transfer of electrons from NADH to the respiratory chain. The immediate electron acceptor for the enzyme is believed to be ubiquinone.</text>
</comment>
<feature type="transmembrane region" description="Helical" evidence="14">
    <location>
        <begin position="68"/>
        <end position="90"/>
    </location>
</feature>
<dbReference type="PROSITE" id="PS00668">
    <property type="entry name" value="COMPLEX1_ND1_2"/>
    <property type="match status" value="1"/>
</dbReference>
<accession>Q85TH3</accession>
<reference evidence="15" key="2">
    <citation type="journal article" date="2019" name="Gene">
        <title>Mitochondrial genome characterization of Melipona bicolor: Insights from the control region and gene expression data.</title>
        <authorList>
            <person name="Araujo N.S."/>
            <person name="Arias M.C."/>
        </authorList>
    </citation>
    <scope>NUCLEOTIDE SEQUENCE</scope>
</reference>
<dbReference type="GO" id="GO:0003954">
    <property type="term" value="F:NADH dehydrogenase activity"/>
    <property type="evidence" value="ECO:0007669"/>
    <property type="project" value="TreeGrafter"/>
</dbReference>
<dbReference type="PROSITE" id="PS00667">
    <property type="entry name" value="COMPLEX1_ND1_1"/>
    <property type="match status" value="1"/>
</dbReference>
<evidence type="ECO:0000256" key="3">
    <source>
        <dbReference type="ARBA" id="ARBA00010535"/>
    </source>
</evidence>
<evidence type="ECO:0000256" key="4">
    <source>
        <dbReference type="ARBA" id="ARBA00021009"/>
    </source>
</evidence>
<feature type="transmembrane region" description="Helical" evidence="14">
    <location>
        <begin position="226"/>
        <end position="246"/>
    </location>
</feature>
<keyword evidence="5" id="KW-0813">Transport</keyword>
<evidence type="ECO:0000256" key="2">
    <source>
        <dbReference type="ARBA" id="ARBA00004448"/>
    </source>
</evidence>
<keyword evidence="11 14" id="KW-0472">Membrane</keyword>
<dbReference type="InterPro" id="IPR001694">
    <property type="entry name" value="NADH_UbQ_OxRdtase_su1/FPO"/>
</dbReference>
<feature type="transmembrane region" description="Helical" evidence="14">
    <location>
        <begin position="6"/>
        <end position="23"/>
    </location>
</feature>
<dbReference type="AlphaFoldDB" id="Q85TH3"/>
<geneLocation type="mitochondrion" evidence="15"/>
<comment type="subcellular location">
    <subcellularLocation>
        <location evidence="2 12">Mitochondrion inner membrane</location>
        <topology evidence="2 12">Multi-pass membrane protein</topology>
    </subcellularLocation>
</comment>
<keyword evidence="6 12" id="KW-0812">Transmembrane</keyword>
<evidence type="ECO:0000256" key="7">
    <source>
        <dbReference type="ARBA" id="ARBA00022792"/>
    </source>
</evidence>
<reference evidence="15" key="1">
    <citation type="journal article" date="2008" name="Genet. Mol. Biol.">
        <title>The mitochondrial genome of the stingless bee Melipona bicolor (Apidae, Apinae, Meliponi): Sequence, gene organization and a unique tRNA translocation event conserved across the tribe Meliponini.</title>
        <authorList>
            <person name="Silvestre D."/>
            <person name="Dowton M."/>
            <person name="Arias M.C."/>
        </authorList>
    </citation>
    <scope>NUCLEOTIDE SEQUENCE</scope>
</reference>
<dbReference type="EC" id="7.1.1.2" evidence="13"/>
<evidence type="ECO:0000256" key="9">
    <source>
        <dbReference type="ARBA" id="ARBA00023075"/>
    </source>
</evidence>
<reference evidence="15" key="3">
    <citation type="submission" date="2019-05" db="EMBL/GenBank/DDBJ databases">
        <authorList>
            <person name="de Souza Araujo D."/>
        </authorList>
    </citation>
    <scope>NUCLEOTIDE SEQUENCE</scope>
</reference>
<dbReference type="GO" id="GO:0009060">
    <property type="term" value="P:aerobic respiration"/>
    <property type="evidence" value="ECO:0007669"/>
    <property type="project" value="TreeGrafter"/>
</dbReference>
<organism evidence="15">
    <name type="scientific">Melipona bicolor</name>
    <dbReference type="NCBI Taxonomy" id="60889"/>
    <lineage>
        <taxon>Eukaryota</taxon>
        <taxon>Metazoa</taxon>
        <taxon>Ecdysozoa</taxon>
        <taxon>Arthropoda</taxon>
        <taxon>Hexapoda</taxon>
        <taxon>Insecta</taxon>
        <taxon>Pterygota</taxon>
        <taxon>Neoptera</taxon>
        <taxon>Endopterygota</taxon>
        <taxon>Hymenoptera</taxon>
        <taxon>Apocrita</taxon>
        <taxon>Aculeata</taxon>
        <taxon>Apoidea</taxon>
        <taxon>Anthophila</taxon>
        <taxon>Apidae</taxon>
        <taxon>Melipona</taxon>
    </lineage>
</organism>
<evidence type="ECO:0000256" key="11">
    <source>
        <dbReference type="ARBA" id="ARBA00023136"/>
    </source>
</evidence>
<feature type="transmembrane region" description="Helical" evidence="14">
    <location>
        <begin position="96"/>
        <end position="121"/>
    </location>
</feature>
<comment type="catalytic activity">
    <reaction evidence="13">
        <text>a ubiquinone + NADH + 5 H(+)(in) = a ubiquinol + NAD(+) + 4 H(+)(out)</text>
        <dbReference type="Rhea" id="RHEA:29091"/>
        <dbReference type="Rhea" id="RHEA-COMP:9565"/>
        <dbReference type="Rhea" id="RHEA-COMP:9566"/>
        <dbReference type="ChEBI" id="CHEBI:15378"/>
        <dbReference type="ChEBI" id="CHEBI:16389"/>
        <dbReference type="ChEBI" id="CHEBI:17976"/>
        <dbReference type="ChEBI" id="CHEBI:57540"/>
        <dbReference type="ChEBI" id="CHEBI:57945"/>
        <dbReference type="EC" id="7.1.1.2"/>
    </reaction>
</comment>
<dbReference type="PANTHER" id="PTHR11432">
    <property type="entry name" value="NADH DEHYDROGENASE SUBUNIT 1"/>
    <property type="match status" value="1"/>
</dbReference>
<feature type="transmembrane region" description="Helical" evidence="14">
    <location>
        <begin position="275"/>
        <end position="297"/>
    </location>
</feature>